<dbReference type="Proteomes" id="UP000694844">
    <property type="component" value="Chromosome 9"/>
</dbReference>
<dbReference type="KEGG" id="cvn:111113889"/>
<dbReference type="OrthoDB" id="6053585at2759"/>
<gene>
    <name evidence="2" type="primary">LOC111113889</name>
</gene>
<dbReference type="SUPFAM" id="SSF50249">
    <property type="entry name" value="Nucleic acid-binding proteins"/>
    <property type="match status" value="1"/>
</dbReference>
<evidence type="ECO:0000313" key="2">
    <source>
        <dbReference type="RefSeq" id="XP_022307889.1"/>
    </source>
</evidence>
<evidence type="ECO:0000313" key="1">
    <source>
        <dbReference type="Proteomes" id="UP000694844"/>
    </source>
</evidence>
<dbReference type="InterPro" id="IPR012340">
    <property type="entry name" value="NA-bd_OB-fold"/>
</dbReference>
<keyword evidence="1" id="KW-1185">Reference proteome</keyword>
<name>A0A8B8BYG4_CRAVI</name>
<accession>A0A8B8BYG4</accession>
<dbReference type="GeneID" id="111113889"/>
<dbReference type="RefSeq" id="XP_022307889.1">
    <property type="nucleotide sequence ID" value="XM_022452181.1"/>
</dbReference>
<reference evidence="2" key="1">
    <citation type="submission" date="2025-08" db="UniProtKB">
        <authorList>
            <consortium name="RefSeq"/>
        </authorList>
    </citation>
    <scope>IDENTIFICATION</scope>
    <source>
        <tissue evidence="2">Whole sample</tissue>
    </source>
</reference>
<sequence>MAEKRTHEESESLTGYLTDVSPIKTSGSGTTKYFTAKFQTSKTEVRRLVSFSPEKHGEYMRSSQQSTPVKLTNAKLKVGRNGDVEITTNRSTNLEVSNAKINFKKQIFRVSKEHESAKLDTLTTENMIATIEVKLVGFIDHKKETINTRYGPKLIRKAIVADETKSMKISFWNDTSDDLTAGESYSITALGVKSFEGALVLNTTADTTSKPISPIANVISGVKTLLAEKIQNVYIQQIHISDIRRCQACHHKMEANAEDKTVRCSACQTKQRSAELKRTLTASLTVKDEQNNISKFYVAQHVLMEFLQSCSKENLIGDVDQLEDFLLEINNVKITHGSSNDAITKMEKTE</sequence>
<dbReference type="AlphaFoldDB" id="A0A8B8BYG4"/>
<organism evidence="1 2">
    <name type="scientific">Crassostrea virginica</name>
    <name type="common">Eastern oyster</name>
    <dbReference type="NCBI Taxonomy" id="6565"/>
    <lineage>
        <taxon>Eukaryota</taxon>
        <taxon>Metazoa</taxon>
        <taxon>Spiralia</taxon>
        <taxon>Lophotrochozoa</taxon>
        <taxon>Mollusca</taxon>
        <taxon>Bivalvia</taxon>
        <taxon>Autobranchia</taxon>
        <taxon>Pteriomorphia</taxon>
        <taxon>Ostreida</taxon>
        <taxon>Ostreoidea</taxon>
        <taxon>Ostreidae</taxon>
        <taxon>Crassostrea</taxon>
    </lineage>
</organism>
<dbReference type="Gene3D" id="2.40.50.1010">
    <property type="match status" value="1"/>
</dbReference>
<proteinExistence type="predicted"/>
<protein>
    <submittedName>
        <fullName evidence="2">Uncharacterized protein LOC111113889</fullName>
    </submittedName>
</protein>
<dbReference type="Gene3D" id="2.40.50.140">
    <property type="entry name" value="Nucleic acid-binding proteins"/>
    <property type="match status" value="1"/>
</dbReference>